<dbReference type="PANTHER" id="PTHR44936:SF10">
    <property type="entry name" value="SENSOR PROTEIN RSTB"/>
    <property type="match status" value="1"/>
</dbReference>
<dbReference type="Pfam" id="PF00512">
    <property type="entry name" value="HisKA"/>
    <property type="match status" value="1"/>
</dbReference>
<evidence type="ECO:0000256" key="3">
    <source>
        <dbReference type="ARBA" id="ARBA00012438"/>
    </source>
</evidence>
<dbReference type="NCBIfam" id="NF045988">
    <property type="entry name" value="HisKinRegBRhodob"/>
    <property type="match status" value="1"/>
</dbReference>
<dbReference type="SUPFAM" id="SSF55874">
    <property type="entry name" value="ATPase domain of HSP90 chaperone/DNA topoisomerase II/histidine kinase"/>
    <property type="match status" value="1"/>
</dbReference>
<evidence type="ECO:0000256" key="4">
    <source>
        <dbReference type="ARBA" id="ARBA00022475"/>
    </source>
</evidence>
<dbReference type="NCBIfam" id="NF033792">
    <property type="entry name" value="ActS_PrrB_HisK"/>
    <property type="match status" value="1"/>
</dbReference>
<keyword evidence="9" id="KW-0472">Membrane</keyword>
<evidence type="ECO:0000256" key="8">
    <source>
        <dbReference type="ARBA" id="ARBA00022840"/>
    </source>
</evidence>
<organism evidence="11 12">
    <name type="scientific">Rhodobacter maris</name>
    <dbReference type="NCBI Taxonomy" id="446682"/>
    <lineage>
        <taxon>Bacteria</taxon>
        <taxon>Pseudomonadati</taxon>
        <taxon>Pseudomonadota</taxon>
        <taxon>Alphaproteobacteria</taxon>
        <taxon>Rhodobacterales</taxon>
        <taxon>Rhodobacter group</taxon>
        <taxon>Rhodobacter</taxon>
    </lineage>
</organism>
<dbReference type="CDD" id="cd00082">
    <property type="entry name" value="HisKA"/>
    <property type="match status" value="1"/>
</dbReference>
<keyword evidence="12" id="KW-1185">Reference proteome</keyword>
<dbReference type="InterPro" id="IPR036890">
    <property type="entry name" value="HATPase_C_sf"/>
</dbReference>
<dbReference type="GO" id="GO:0005524">
    <property type="term" value="F:ATP binding"/>
    <property type="evidence" value="ECO:0007669"/>
    <property type="project" value="UniProtKB-KW"/>
</dbReference>
<dbReference type="GO" id="GO:0005886">
    <property type="term" value="C:plasma membrane"/>
    <property type="evidence" value="ECO:0007669"/>
    <property type="project" value="UniProtKB-SubCell"/>
</dbReference>
<sequence>MGISGNEDYCMADLLRAPERVELDLSATQAHQEWVRVRTLILLRWAAIAGQIAALAVADLYFQIALNLPLCFVTVGAAVVANIAAINLYPESRRLSQAEVTTTLLFDTAQLALLLTLTGGLNNPFALLILVPVTIAATALKLRPTLLLGGSTIFMITLVALVAEPLVTKAGAHIDVPAEIEFGTWVAIVIGVVFLGAYAHRIAQEIHSMSDALFATQMALAREQKLTDLGGVVAAAAHELGTPLATIKLVSSELADELSDDPELYDDAVLIRDQADRCRDILRSMGRAGKDDVHLRTAPLLAVLREAAEPHMERGKHIVFDCRPGEGGSERQPTIYRYPELVHALRNLIQNAVDFAQTTVWVDTEWTDRSIIVRVCDDGRGYAPSVINRIGDPFISSRSGGRSERPEYEGMGLGLFIAKTLLERTGAKLRFANGREPYQKNAPVPRRSGAVVELRWHIGRLLAPETGPLGKNVPIES</sequence>
<dbReference type="EC" id="2.7.13.3" evidence="3"/>
<feature type="transmembrane region" description="Helical" evidence="9">
    <location>
        <begin position="145"/>
        <end position="162"/>
    </location>
</feature>
<dbReference type="SMART" id="SM00387">
    <property type="entry name" value="HATPase_c"/>
    <property type="match status" value="1"/>
</dbReference>
<dbReference type="AlphaFoldDB" id="A0A285SFD9"/>
<reference evidence="12" key="1">
    <citation type="submission" date="2017-08" db="EMBL/GenBank/DDBJ databases">
        <authorList>
            <person name="Varghese N."/>
            <person name="Submissions S."/>
        </authorList>
    </citation>
    <scope>NUCLEOTIDE SEQUENCE [LARGE SCALE GENOMIC DNA]</scope>
    <source>
        <strain evidence="12">JA276</strain>
    </source>
</reference>
<evidence type="ECO:0000256" key="9">
    <source>
        <dbReference type="SAM" id="Phobius"/>
    </source>
</evidence>
<dbReference type="InterPro" id="IPR003594">
    <property type="entry name" value="HATPase_dom"/>
</dbReference>
<dbReference type="PANTHER" id="PTHR44936">
    <property type="entry name" value="SENSOR PROTEIN CREC"/>
    <property type="match status" value="1"/>
</dbReference>
<evidence type="ECO:0000256" key="7">
    <source>
        <dbReference type="ARBA" id="ARBA00022777"/>
    </source>
</evidence>
<dbReference type="InterPro" id="IPR047770">
    <property type="entry name" value="RegB"/>
</dbReference>
<feature type="transmembrane region" description="Helical" evidence="9">
    <location>
        <begin position="69"/>
        <end position="89"/>
    </location>
</feature>
<gene>
    <name evidence="11" type="ORF">SAMN05877831_10565</name>
</gene>
<keyword evidence="6" id="KW-0547">Nucleotide-binding</keyword>
<dbReference type="Gene3D" id="3.30.565.10">
    <property type="entry name" value="Histidine kinase-like ATPase, C-terminal domain"/>
    <property type="match status" value="1"/>
</dbReference>
<protein>
    <recommendedName>
        <fullName evidence="3">histidine kinase</fullName>
        <ecNumber evidence="3">2.7.13.3</ecNumber>
    </recommendedName>
</protein>
<name>A0A285SFD9_9RHOB</name>
<proteinExistence type="predicted"/>
<dbReference type="InterPro" id="IPR050980">
    <property type="entry name" value="2C_sensor_his_kinase"/>
</dbReference>
<dbReference type="Gene3D" id="1.10.287.130">
    <property type="match status" value="1"/>
</dbReference>
<dbReference type="FunFam" id="1.10.287.130:FF:000114">
    <property type="entry name" value="Sensor histidine kinase RegB"/>
    <property type="match status" value="1"/>
</dbReference>
<keyword evidence="9" id="KW-1133">Transmembrane helix</keyword>
<keyword evidence="5" id="KW-0808">Transferase</keyword>
<dbReference type="EMBL" id="OBMT01000005">
    <property type="protein sequence ID" value="SOC06614.1"/>
    <property type="molecule type" value="Genomic_DNA"/>
</dbReference>
<evidence type="ECO:0000256" key="6">
    <source>
        <dbReference type="ARBA" id="ARBA00022741"/>
    </source>
</evidence>
<evidence type="ECO:0000313" key="12">
    <source>
        <dbReference type="Proteomes" id="UP000219111"/>
    </source>
</evidence>
<evidence type="ECO:0000313" key="11">
    <source>
        <dbReference type="EMBL" id="SOC06614.1"/>
    </source>
</evidence>
<evidence type="ECO:0000256" key="1">
    <source>
        <dbReference type="ARBA" id="ARBA00000085"/>
    </source>
</evidence>
<evidence type="ECO:0000259" key="10">
    <source>
        <dbReference type="PROSITE" id="PS50109"/>
    </source>
</evidence>
<dbReference type="Pfam" id="PF02518">
    <property type="entry name" value="HATPase_c"/>
    <property type="match status" value="1"/>
</dbReference>
<comment type="catalytic activity">
    <reaction evidence="1">
        <text>ATP + protein L-histidine = ADP + protein N-phospho-L-histidine.</text>
        <dbReference type="EC" id="2.7.13.3"/>
    </reaction>
</comment>
<dbReference type="Proteomes" id="UP000219111">
    <property type="component" value="Unassembled WGS sequence"/>
</dbReference>
<keyword evidence="7 11" id="KW-0418">Kinase</keyword>
<evidence type="ECO:0000256" key="2">
    <source>
        <dbReference type="ARBA" id="ARBA00004651"/>
    </source>
</evidence>
<keyword evidence="8" id="KW-0067">ATP-binding</keyword>
<dbReference type="InterPro" id="IPR003661">
    <property type="entry name" value="HisK_dim/P_dom"/>
</dbReference>
<dbReference type="InterPro" id="IPR036097">
    <property type="entry name" value="HisK_dim/P_sf"/>
</dbReference>
<evidence type="ECO:0000256" key="5">
    <source>
        <dbReference type="ARBA" id="ARBA00022679"/>
    </source>
</evidence>
<comment type="subcellular location">
    <subcellularLocation>
        <location evidence="2">Cell membrane</location>
        <topology evidence="2">Multi-pass membrane protein</topology>
    </subcellularLocation>
</comment>
<dbReference type="InterPro" id="IPR005467">
    <property type="entry name" value="His_kinase_dom"/>
</dbReference>
<feature type="transmembrane region" description="Helical" evidence="9">
    <location>
        <begin position="42"/>
        <end position="62"/>
    </location>
</feature>
<keyword evidence="9" id="KW-0812">Transmembrane</keyword>
<feature type="transmembrane region" description="Helical" evidence="9">
    <location>
        <begin position="109"/>
        <end position="133"/>
    </location>
</feature>
<feature type="domain" description="Histidine kinase" evidence="10">
    <location>
        <begin position="235"/>
        <end position="433"/>
    </location>
</feature>
<dbReference type="SUPFAM" id="SSF47384">
    <property type="entry name" value="Homodimeric domain of signal transducing histidine kinase"/>
    <property type="match status" value="1"/>
</dbReference>
<accession>A0A285SFD9</accession>
<dbReference type="PROSITE" id="PS50109">
    <property type="entry name" value="HIS_KIN"/>
    <property type="match status" value="1"/>
</dbReference>
<dbReference type="GO" id="GO:0000155">
    <property type="term" value="F:phosphorelay sensor kinase activity"/>
    <property type="evidence" value="ECO:0007669"/>
    <property type="project" value="InterPro"/>
</dbReference>
<dbReference type="SMART" id="SM00388">
    <property type="entry name" value="HisKA"/>
    <property type="match status" value="1"/>
</dbReference>
<feature type="transmembrane region" description="Helical" evidence="9">
    <location>
        <begin position="182"/>
        <end position="199"/>
    </location>
</feature>
<keyword evidence="4" id="KW-1003">Cell membrane</keyword>